<protein>
    <recommendedName>
        <fullName evidence="3">DUF1684 domain-containing protein</fullName>
    </recommendedName>
</protein>
<dbReference type="RefSeq" id="WP_098408815.1">
    <property type="nucleotide sequence ID" value="NZ_PDJE01000001.1"/>
</dbReference>
<reference evidence="1 2" key="1">
    <citation type="submission" date="2017-10" db="EMBL/GenBank/DDBJ databases">
        <title>Sequencing the genomes of 1000 actinobacteria strains.</title>
        <authorList>
            <person name="Klenk H.-P."/>
        </authorList>
    </citation>
    <scope>NUCLEOTIDE SEQUENCE [LARGE SCALE GENOMIC DNA]</scope>
    <source>
        <strain evidence="1 2">DSM 21798</strain>
    </source>
</reference>
<dbReference type="PANTHER" id="PTHR41913">
    <property type="entry name" value="DUF1684 DOMAIN-CONTAINING PROTEIN"/>
    <property type="match status" value="1"/>
</dbReference>
<dbReference type="PANTHER" id="PTHR41913:SF1">
    <property type="entry name" value="DUF1684 DOMAIN-CONTAINING PROTEIN"/>
    <property type="match status" value="1"/>
</dbReference>
<evidence type="ECO:0008006" key="3">
    <source>
        <dbReference type="Google" id="ProtNLM"/>
    </source>
</evidence>
<accession>A0A2A9E111</accession>
<sequence>MTDTNDFAAAWADWHESRVRATTSPLGLASLVATHWLTADEAAYEGVPGTWKAAGETIVGTAPALHGKTILQDGRPVGTVEGASISLETGQDIEWGDKRLRYFSRDGALALRLIDPDAATRASIRDLSAFEPDESWVLTGRFTDAGDGATQSVESIDGHVSDGELAGTVDVTLPGGESASLKVTTDPRGLRAVISDGTSGDESYRFRFVPITAPGDDGSVTIDFNRAYLPPCAFADHYVCPLPPAENRLSTPIRAGEKAVVRD</sequence>
<dbReference type="EMBL" id="PDJE01000001">
    <property type="protein sequence ID" value="PFG31860.1"/>
    <property type="molecule type" value="Genomic_DNA"/>
</dbReference>
<dbReference type="AlphaFoldDB" id="A0A2A9E111"/>
<comment type="caution">
    <text evidence="1">The sequence shown here is derived from an EMBL/GenBank/DDBJ whole genome shotgun (WGS) entry which is preliminary data.</text>
</comment>
<organism evidence="1 2">
    <name type="scientific">Paramicrobacterium agarici</name>
    <dbReference type="NCBI Taxonomy" id="630514"/>
    <lineage>
        <taxon>Bacteria</taxon>
        <taxon>Bacillati</taxon>
        <taxon>Actinomycetota</taxon>
        <taxon>Actinomycetes</taxon>
        <taxon>Micrococcales</taxon>
        <taxon>Microbacteriaceae</taxon>
        <taxon>Paramicrobacterium</taxon>
    </lineage>
</organism>
<dbReference type="Proteomes" id="UP000221369">
    <property type="component" value="Unassembled WGS sequence"/>
</dbReference>
<name>A0A2A9E111_9MICO</name>
<evidence type="ECO:0000313" key="1">
    <source>
        <dbReference type="EMBL" id="PFG31860.1"/>
    </source>
</evidence>
<keyword evidence="2" id="KW-1185">Reference proteome</keyword>
<evidence type="ECO:0000313" key="2">
    <source>
        <dbReference type="Proteomes" id="UP000221369"/>
    </source>
</evidence>
<gene>
    <name evidence="1" type="ORF">ATJ78_2842</name>
</gene>
<proteinExistence type="predicted"/>
<dbReference type="Pfam" id="PF07920">
    <property type="entry name" value="DUF1684"/>
    <property type="match status" value="1"/>
</dbReference>
<dbReference type="InterPro" id="IPR012467">
    <property type="entry name" value="DUF1684"/>
</dbReference>